<proteinExistence type="predicted"/>
<dbReference type="EMBL" id="JAVDQS010000001">
    <property type="protein sequence ID" value="MDR6403135.1"/>
    <property type="molecule type" value="Genomic_DNA"/>
</dbReference>
<evidence type="ECO:0008006" key="5">
    <source>
        <dbReference type="Google" id="ProtNLM"/>
    </source>
</evidence>
<protein>
    <recommendedName>
        <fullName evidence="5">Lipoprotein</fullName>
    </recommendedName>
</protein>
<dbReference type="Proteomes" id="UP001184853">
    <property type="component" value="Unassembled WGS sequence"/>
</dbReference>
<keyword evidence="2" id="KW-0732">Signal</keyword>
<feature type="region of interest" description="Disordered" evidence="1">
    <location>
        <begin position="55"/>
        <end position="78"/>
    </location>
</feature>
<dbReference type="RefSeq" id="WP_115981356.1">
    <property type="nucleotide sequence ID" value="NZ_JAVDQS010000001.1"/>
</dbReference>
<organism evidence="3 4">
    <name type="scientific">Chryseobacterium geocarposphaerae</name>
    <dbReference type="NCBI Taxonomy" id="1416776"/>
    <lineage>
        <taxon>Bacteria</taxon>
        <taxon>Pseudomonadati</taxon>
        <taxon>Bacteroidota</taxon>
        <taxon>Flavobacteriia</taxon>
        <taxon>Flavobacteriales</taxon>
        <taxon>Weeksellaceae</taxon>
        <taxon>Chryseobacterium group</taxon>
        <taxon>Chryseobacterium</taxon>
    </lineage>
</organism>
<sequence length="78" mass="8945">MKTLIFCALFLCILTSCTKSETQYQNQDNKRESVNNPSSDTIQTLNEIADTLQHQSDSANVETDNENLQNKKQYDSKR</sequence>
<gene>
    <name evidence="3" type="ORF">J2781_000039</name>
</gene>
<accession>A0ABU1L8U5</accession>
<evidence type="ECO:0000313" key="4">
    <source>
        <dbReference type="Proteomes" id="UP001184853"/>
    </source>
</evidence>
<evidence type="ECO:0000256" key="1">
    <source>
        <dbReference type="SAM" id="MobiDB-lite"/>
    </source>
</evidence>
<keyword evidence="4" id="KW-1185">Reference proteome</keyword>
<evidence type="ECO:0000256" key="2">
    <source>
        <dbReference type="SAM" id="SignalP"/>
    </source>
</evidence>
<feature type="signal peptide" evidence="2">
    <location>
        <begin position="1"/>
        <end position="18"/>
    </location>
</feature>
<dbReference type="PROSITE" id="PS51257">
    <property type="entry name" value="PROKAR_LIPOPROTEIN"/>
    <property type="match status" value="1"/>
</dbReference>
<comment type="caution">
    <text evidence="3">The sequence shown here is derived from an EMBL/GenBank/DDBJ whole genome shotgun (WGS) entry which is preliminary data.</text>
</comment>
<evidence type="ECO:0000313" key="3">
    <source>
        <dbReference type="EMBL" id="MDR6403135.1"/>
    </source>
</evidence>
<feature type="chain" id="PRO_5046550031" description="Lipoprotein" evidence="2">
    <location>
        <begin position="19"/>
        <end position="78"/>
    </location>
</feature>
<name>A0ABU1L8U5_9FLAO</name>
<reference evidence="3 4" key="1">
    <citation type="submission" date="2023-07" db="EMBL/GenBank/DDBJ databases">
        <title>Sorghum-associated microbial communities from plants grown in Nebraska, USA.</title>
        <authorList>
            <person name="Schachtman D."/>
        </authorList>
    </citation>
    <scope>NUCLEOTIDE SEQUENCE [LARGE SCALE GENOMIC DNA]</scope>
    <source>
        <strain evidence="3 4">DS1709</strain>
    </source>
</reference>
<feature type="compositionally biased region" description="Polar residues" evidence="1">
    <location>
        <begin position="55"/>
        <end position="71"/>
    </location>
</feature>